<dbReference type="AlphaFoldDB" id="A0A3B3IBH2"/>
<dbReference type="GeneTree" id="ENSGT00390000003194"/>
<dbReference type="PANTHER" id="PTHR34007:SF1">
    <property type="entry name" value="AEROLYSIN-LIKE PROTEIN-RELATED"/>
    <property type="match status" value="1"/>
</dbReference>
<dbReference type="SUPFAM" id="SSF56973">
    <property type="entry name" value="Aerolisin/ETX pore-forming domain"/>
    <property type="match status" value="1"/>
</dbReference>
<dbReference type="FunCoup" id="A0A3B3IBH2">
    <property type="interactions" value="4"/>
</dbReference>
<evidence type="ECO:0000313" key="2">
    <source>
        <dbReference type="Ensembl" id="ENSORLP00000041477.1"/>
    </source>
</evidence>
<dbReference type="CDD" id="cd20221">
    <property type="entry name" value="PFM_Dln1-like"/>
    <property type="match status" value="1"/>
</dbReference>
<dbReference type="InterPro" id="IPR053280">
    <property type="entry name" value="Aerolysin-like_pore-former"/>
</dbReference>
<dbReference type="PROSITE" id="PS51752">
    <property type="entry name" value="JACALIN_LECTIN"/>
    <property type="match status" value="1"/>
</dbReference>
<proteinExistence type="predicted"/>
<name>A0A3B3IBH2_ORYLA</name>
<reference evidence="2" key="2">
    <citation type="submission" date="2025-08" db="UniProtKB">
        <authorList>
            <consortium name="Ensembl"/>
        </authorList>
    </citation>
    <scope>IDENTIFICATION</scope>
    <source>
        <strain evidence="2">Hd-rR</strain>
    </source>
</reference>
<dbReference type="Gene3D" id="2.100.10.30">
    <property type="entry name" value="Jacalin-like lectin domain"/>
    <property type="match status" value="1"/>
</dbReference>
<sequence length="321" mass="35359">MSYLAPVLVIGERGGGSFTFTGESNGATLKKLCVWVGVWQVRGIKVWLTDDQVQQFGKPEGGFSELEFQDGEQIKSLSLWGNNDGTRLGAIRIRTPASQEFFPKMTKWDLKQEKKEYPIPVGSGICLGVLGRCGHDIDSLGFAFINTIQSTELINIYYPTLHQVIPQVATEEIKSVTYTNNTGVAQSYTVESSKTITKKSSWSVSNKMEATFKFEVKAGIPEVVEATTGFSFTVSTESSYGLENTDERKETYTFPVNVPPGKTVDVKVTIGRATVDLPYMAKEKITCSNGKTLKFNTSGIYKGVTYTNAKTIVTEKEDLPT</sequence>
<dbReference type="PANTHER" id="PTHR34007">
    <property type="entry name" value="AEROLYSIN-LIKE PROTEIN-RELATED"/>
    <property type="match status" value="1"/>
</dbReference>
<keyword evidence="3" id="KW-1185">Reference proteome</keyword>
<dbReference type="InterPro" id="IPR036404">
    <property type="entry name" value="Jacalin-like_lectin_dom_sf"/>
</dbReference>
<dbReference type="Ensembl" id="ENSORLT00000029772.1">
    <property type="protein sequence ID" value="ENSORLP00000041477.1"/>
    <property type="gene ID" value="ENSORLG00000022234.1"/>
</dbReference>
<accession>A0A3B3IBH2</accession>
<evidence type="ECO:0000259" key="1">
    <source>
        <dbReference type="PROSITE" id="PS51752"/>
    </source>
</evidence>
<dbReference type="InParanoid" id="A0A3B3IBH2"/>
<organism evidence="2 3">
    <name type="scientific">Oryzias latipes</name>
    <name type="common">Japanese rice fish</name>
    <name type="synonym">Japanese killifish</name>
    <dbReference type="NCBI Taxonomy" id="8090"/>
    <lineage>
        <taxon>Eukaryota</taxon>
        <taxon>Metazoa</taxon>
        <taxon>Chordata</taxon>
        <taxon>Craniata</taxon>
        <taxon>Vertebrata</taxon>
        <taxon>Euteleostomi</taxon>
        <taxon>Actinopterygii</taxon>
        <taxon>Neopterygii</taxon>
        <taxon>Teleostei</taxon>
        <taxon>Neoteleostei</taxon>
        <taxon>Acanthomorphata</taxon>
        <taxon>Ovalentaria</taxon>
        <taxon>Atherinomorphae</taxon>
        <taxon>Beloniformes</taxon>
        <taxon>Adrianichthyidae</taxon>
        <taxon>Oryziinae</taxon>
        <taxon>Oryzias</taxon>
    </lineage>
</organism>
<dbReference type="Gene3D" id="2.170.15.10">
    <property type="entry name" value="Proaerolysin, chain A, domain 3"/>
    <property type="match status" value="1"/>
</dbReference>
<dbReference type="Bgee" id="ENSORLG00000022234">
    <property type="expression patterns" value="Expressed in pharyngeal gill and 5 other cell types or tissues"/>
</dbReference>
<dbReference type="InterPro" id="IPR001229">
    <property type="entry name" value="Jacalin-like_lectin_dom"/>
</dbReference>
<dbReference type="Proteomes" id="UP000001038">
    <property type="component" value="Chromosome 3"/>
</dbReference>
<dbReference type="CDD" id="cd09302">
    <property type="entry name" value="Jacalin_like"/>
    <property type="match status" value="1"/>
</dbReference>
<evidence type="ECO:0000313" key="3">
    <source>
        <dbReference type="Proteomes" id="UP000001038"/>
    </source>
</evidence>
<reference evidence="2 3" key="1">
    <citation type="journal article" date="2007" name="Nature">
        <title>The medaka draft genome and insights into vertebrate genome evolution.</title>
        <authorList>
            <person name="Kasahara M."/>
            <person name="Naruse K."/>
            <person name="Sasaki S."/>
            <person name="Nakatani Y."/>
            <person name="Qu W."/>
            <person name="Ahsan B."/>
            <person name="Yamada T."/>
            <person name="Nagayasu Y."/>
            <person name="Doi K."/>
            <person name="Kasai Y."/>
            <person name="Jindo T."/>
            <person name="Kobayashi D."/>
            <person name="Shimada A."/>
            <person name="Toyoda A."/>
            <person name="Kuroki Y."/>
            <person name="Fujiyama A."/>
            <person name="Sasaki T."/>
            <person name="Shimizu A."/>
            <person name="Asakawa S."/>
            <person name="Shimizu N."/>
            <person name="Hashimoto S."/>
            <person name="Yang J."/>
            <person name="Lee Y."/>
            <person name="Matsushima K."/>
            <person name="Sugano S."/>
            <person name="Sakaizumi M."/>
            <person name="Narita T."/>
            <person name="Ohishi K."/>
            <person name="Haga S."/>
            <person name="Ohta F."/>
            <person name="Nomoto H."/>
            <person name="Nogata K."/>
            <person name="Morishita T."/>
            <person name="Endo T."/>
            <person name="Shin-I T."/>
            <person name="Takeda H."/>
            <person name="Morishita S."/>
            <person name="Kohara Y."/>
        </authorList>
    </citation>
    <scope>NUCLEOTIDE SEQUENCE [LARGE SCALE GENOMIC DNA]</scope>
    <source>
        <strain evidence="2 3">Hd-rR</strain>
    </source>
</reference>
<reference evidence="2" key="3">
    <citation type="submission" date="2025-09" db="UniProtKB">
        <authorList>
            <consortium name="Ensembl"/>
        </authorList>
    </citation>
    <scope>IDENTIFICATION</scope>
    <source>
        <strain evidence="2">Hd-rR</strain>
    </source>
</reference>
<feature type="domain" description="Jacalin-type lectin" evidence="1">
    <location>
        <begin position="4"/>
        <end position="146"/>
    </location>
</feature>
<dbReference type="Pfam" id="PF01419">
    <property type="entry name" value="Jacalin"/>
    <property type="match status" value="1"/>
</dbReference>
<protein>
    <recommendedName>
        <fullName evidence="1">Jacalin-type lectin domain-containing protein</fullName>
    </recommendedName>
</protein>